<dbReference type="KEGG" id="halz:E5139_14510"/>
<proteinExistence type="predicted"/>
<dbReference type="Proteomes" id="UP000297053">
    <property type="component" value="Chromosome"/>
</dbReference>
<feature type="region of interest" description="Disordered" evidence="1">
    <location>
        <begin position="155"/>
        <end position="179"/>
    </location>
</feature>
<reference evidence="2 3" key="1">
    <citation type="submission" date="2019-04" db="EMBL/GenBank/DDBJ databases">
        <title>Complete genome sequence of Arthrobacter sp. ZXY-2 associated with effective atrazine degradation and salt adaptation.</title>
        <authorList>
            <person name="Zhao X."/>
        </authorList>
    </citation>
    <scope>NUCLEOTIDE SEQUENCE [LARGE SCALE GENOMIC DNA]</scope>
    <source>
        <strain evidence="3">ZP60</strain>
    </source>
</reference>
<dbReference type="OMA" id="ENPIGHP"/>
<evidence type="ECO:0000313" key="3">
    <source>
        <dbReference type="Proteomes" id="UP000297053"/>
    </source>
</evidence>
<accession>A0A4D6KPI6</accession>
<gene>
    <name evidence="2" type="ORF">E5139_14510</name>
</gene>
<protein>
    <submittedName>
        <fullName evidence="2">Gluconate 2-dehydrogenase subunit 3 family protein</fullName>
    </submittedName>
</protein>
<dbReference type="AlphaFoldDB" id="A0A4D6KPI6"/>
<name>A0A4D6KPI6_9EURY</name>
<dbReference type="GeneID" id="42180176"/>
<dbReference type="InterPro" id="IPR027056">
    <property type="entry name" value="Gluconate_2DH_su3"/>
</dbReference>
<evidence type="ECO:0000256" key="1">
    <source>
        <dbReference type="SAM" id="MobiDB-lite"/>
    </source>
</evidence>
<dbReference type="RefSeq" id="WP_015763227.1">
    <property type="nucleotide sequence ID" value="NZ_CP039375.1"/>
</dbReference>
<dbReference type="Pfam" id="PF13618">
    <property type="entry name" value="Gluconate_2-dh3"/>
    <property type="match status" value="1"/>
</dbReference>
<dbReference type="EMBL" id="CP039375">
    <property type="protein sequence ID" value="QCD66796.1"/>
    <property type="molecule type" value="Genomic_DNA"/>
</dbReference>
<sequence length="179" mass="19783">MTDYELTRRDAVIALGIGGVAAGSALTWDRLRRDDEQSGLSERQRETLLALADTIYPDAVDNVDAFVERYVVGKITDRPAYGRGVATALDDLESYAQTWEEQSFAALDRAGRDGLLREFGVDTADPDPDGRPEERVRYYLINELQYALYSSPTGGRLVGLENPQGHPGGTESYRQPPGR</sequence>
<organism evidence="2 3">
    <name type="scientific">Halomicrobium mukohataei</name>
    <dbReference type="NCBI Taxonomy" id="57705"/>
    <lineage>
        <taxon>Archaea</taxon>
        <taxon>Methanobacteriati</taxon>
        <taxon>Methanobacteriota</taxon>
        <taxon>Stenosarchaea group</taxon>
        <taxon>Halobacteria</taxon>
        <taxon>Halobacteriales</taxon>
        <taxon>Haloarculaceae</taxon>
        <taxon>Halomicrobium</taxon>
    </lineage>
</organism>
<evidence type="ECO:0000313" key="2">
    <source>
        <dbReference type="EMBL" id="QCD66796.1"/>
    </source>
</evidence>
<reference evidence="2 3" key="2">
    <citation type="submission" date="2019-04" db="EMBL/GenBank/DDBJ databases">
        <authorList>
            <person name="Yang S."/>
            <person name="Wei W."/>
        </authorList>
    </citation>
    <scope>NUCLEOTIDE SEQUENCE [LARGE SCALE GENOMIC DNA]</scope>
    <source>
        <strain evidence="3">ZP60</strain>
    </source>
</reference>